<evidence type="ECO:0000313" key="8">
    <source>
        <dbReference type="Proteomes" id="UP000599009"/>
    </source>
</evidence>
<dbReference type="InterPro" id="IPR050808">
    <property type="entry name" value="Phage_Integrase"/>
</dbReference>
<proteinExistence type="inferred from homology"/>
<comment type="similarity">
    <text evidence="1">Belongs to the 'phage' integrase family.</text>
</comment>
<feature type="region of interest" description="Disordered" evidence="5">
    <location>
        <begin position="76"/>
        <end position="97"/>
    </location>
</feature>
<dbReference type="Gene3D" id="1.10.150.130">
    <property type="match status" value="1"/>
</dbReference>
<name>A0ABQ2EF85_9GAMM</name>
<dbReference type="InterPro" id="IPR038488">
    <property type="entry name" value="Integrase_DNA-bd_sf"/>
</dbReference>
<keyword evidence="8" id="KW-1185">Reference proteome</keyword>
<dbReference type="SUPFAM" id="SSF56349">
    <property type="entry name" value="DNA breaking-rejoining enzymes"/>
    <property type="match status" value="1"/>
</dbReference>
<keyword evidence="3" id="KW-0238">DNA-binding</keyword>
<dbReference type="CDD" id="cd00801">
    <property type="entry name" value="INT_P4_C"/>
    <property type="match status" value="1"/>
</dbReference>
<dbReference type="PANTHER" id="PTHR30629">
    <property type="entry name" value="PROPHAGE INTEGRASE"/>
    <property type="match status" value="1"/>
</dbReference>
<dbReference type="PANTHER" id="PTHR30629:SF2">
    <property type="entry name" value="PROPHAGE INTEGRASE INTS-RELATED"/>
    <property type="match status" value="1"/>
</dbReference>
<evidence type="ECO:0000256" key="1">
    <source>
        <dbReference type="ARBA" id="ARBA00008857"/>
    </source>
</evidence>
<evidence type="ECO:0000256" key="2">
    <source>
        <dbReference type="ARBA" id="ARBA00022908"/>
    </source>
</evidence>
<reference evidence="8" key="1">
    <citation type="journal article" date="2019" name="Int. J. Syst. Evol. Microbiol.">
        <title>The Global Catalogue of Microorganisms (GCM) 10K type strain sequencing project: providing services to taxonomists for standard genome sequencing and annotation.</title>
        <authorList>
            <consortium name="The Broad Institute Genomics Platform"/>
            <consortium name="The Broad Institute Genome Sequencing Center for Infectious Disease"/>
            <person name="Wu L."/>
            <person name="Ma J."/>
        </authorList>
    </citation>
    <scope>NUCLEOTIDE SEQUENCE [LARGE SCALE GENOMIC DNA]</scope>
    <source>
        <strain evidence="8">CGMCC 1.8985</strain>
    </source>
</reference>
<dbReference type="InterPro" id="IPR013762">
    <property type="entry name" value="Integrase-like_cat_sf"/>
</dbReference>
<evidence type="ECO:0000313" key="7">
    <source>
        <dbReference type="EMBL" id="GGK06937.1"/>
    </source>
</evidence>
<dbReference type="Pfam" id="PF00589">
    <property type="entry name" value="Phage_integrase"/>
    <property type="match status" value="1"/>
</dbReference>
<dbReference type="InterPro" id="IPR053876">
    <property type="entry name" value="Phage_int_M"/>
</dbReference>
<evidence type="ECO:0000256" key="5">
    <source>
        <dbReference type="SAM" id="MobiDB-lite"/>
    </source>
</evidence>
<sequence length="407" mass="44631">MAKESGKLAAVAIKNLPRGKHADGGGMFLHVMDSGTRAWRMKYRHGGREKLLAFGVFPEVTLAEARQKRTAARALLREGTDPSAHKAGQRDTAKRTGDAAFPKVAADWLAEAKPTWAPETYRKAAYVVDTYLVPKLRRESFATMTTQAAVRALVSIAEAAPSLAAKARQYLGQMVAYAIRNGLRDDGRLLNLRGALPRHDKGHIAAATTPTEAQGLVRAIAAYESPVTRAALQLTMLTAQRPGTIVAAEWTEVDLDAAEWHIPAAKMKQRHAHVVALPSQAVEILRGMLAYSAGQKHVFPALARQKSPHLHRDSLSKALRDLGFGGRHATHGFRAMFRTVGRERLGIDSDVLEAQLAHAKRGDVQKAYDRTQFLDARREAMQKWADYLDQLREGTGANVVPFKHKAA</sequence>
<keyword evidence="4" id="KW-0233">DNA recombination</keyword>
<protein>
    <submittedName>
        <fullName evidence="7">Integrase</fullName>
    </submittedName>
</protein>
<dbReference type="Pfam" id="PF22022">
    <property type="entry name" value="Phage_int_M"/>
    <property type="match status" value="1"/>
</dbReference>
<dbReference type="Proteomes" id="UP000599009">
    <property type="component" value="Unassembled WGS sequence"/>
</dbReference>
<evidence type="ECO:0000256" key="4">
    <source>
        <dbReference type="ARBA" id="ARBA00023172"/>
    </source>
</evidence>
<comment type="caution">
    <text evidence="7">The sequence shown here is derived from an EMBL/GenBank/DDBJ whole genome shotgun (WGS) entry which is preliminary data.</text>
</comment>
<dbReference type="EMBL" id="BMME01000001">
    <property type="protein sequence ID" value="GGK06937.1"/>
    <property type="molecule type" value="Genomic_DNA"/>
</dbReference>
<evidence type="ECO:0000256" key="3">
    <source>
        <dbReference type="ARBA" id="ARBA00023125"/>
    </source>
</evidence>
<dbReference type="Gene3D" id="1.10.443.10">
    <property type="entry name" value="Intergrase catalytic core"/>
    <property type="match status" value="1"/>
</dbReference>
<dbReference type="Pfam" id="PF13356">
    <property type="entry name" value="Arm-DNA-bind_3"/>
    <property type="match status" value="1"/>
</dbReference>
<organism evidence="7 8">
    <name type="scientific">Luteimonas terricola</name>
    <dbReference type="NCBI Taxonomy" id="645597"/>
    <lineage>
        <taxon>Bacteria</taxon>
        <taxon>Pseudomonadati</taxon>
        <taxon>Pseudomonadota</taxon>
        <taxon>Gammaproteobacteria</taxon>
        <taxon>Lysobacterales</taxon>
        <taxon>Lysobacteraceae</taxon>
        <taxon>Luteimonas</taxon>
    </lineage>
</organism>
<dbReference type="InterPro" id="IPR011010">
    <property type="entry name" value="DNA_brk_join_enz"/>
</dbReference>
<feature type="domain" description="Tyr recombinase" evidence="6">
    <location>
        <begin position="203"/>
        <end position="381"/>
    </location>
</feature>
<dbReference type="RefSeq" id="WP_132986186.1">
    <property type="nucleotide sequence ID" value="NZ_BMME01000001.1"/>
</dbReference>
<dbReference type="InterPro" id="IPR002104">
    <property type="entry name" value="Integrase_catalytic"/>
</dbReference>
<keyword evidence="2" id="KW-0229">DNA integration</keyword>
<dbReference type="InterPro" id="IPR010998">
    <property type="entry name" value="Integrase_recombinase_N"/>
</dbReference>
<dbReference type="Gene3D" id="3.30.160.390">
    <property type="entry name" value="Integrase, DNA-binding domain"/>
    <property type="match status" value="1"/>
</dbReference>
<gene>
    <name evidence="7" type="ORF">GCM10011394_15160</name>
</gene>
<accession>A0ABQ2EF85</accession>
<evidence type="ECO:0000259" key="6">
    <source>
        <dbReference type="PROSITE" id="PS51898"/>
    </source>
</evidence>
<dbReference type="InterPro" id="IPR025166">
    <property type="entry name" value="Integrase_DNA_bind_dom"/>
</dbReference>
<dbReference type="PROSITE" id="PS51898">
    <property type="entry name" value="TYR_RECOMBINASE"/>
    <property type="match status" value="1"/>
</dbReference>